<dbReference type="GO" id="GO:1902723">
    <property type="term" value="P:negative regulation of skeletal muscle satellite cell proliferation"/>
    <property type="evidence" value="ECO:0007669"/>
    <property type="project" value="Ensembl"/>
</dbReference>
<dbReference type="Pfam" id="PF16878">
    <property type="entry name" value="SIX1_SD"/>
    <property type="match status" value="1"/>
</dbReference>
<dbReference type="AlphaFoldDB" id="A0A8I3RSA9"/>
<dbReference type="GeneTree" id="ENSGT00940000162237"/>
<comment type="similarity">
    <text evidence="3">Belongs to the SIX/Sine oculis homeobox family.</text>
</comment>
<dbReference type="Gene3D" id="1.10.10.60">
    <property type="entry name" value="Homeodomain-like"/>
    <property type="match status" value="1"/>
</dbReference>
<feature type="region of interest" description="Disordered" evidence="12">
    <location>
        <begin position="1"/>
        <end position="84"/>
    </location>
</feature>
<feature type="compositionally biased region" description="Low complexity" evidence="12">
    <location>
        <begin position="1"/>
        <end position="23"/>
    </location>
</feature>
<feature type="compositionally biased region" description="Basic and acidic residues" evidence="12">
    <location>
        <begin position="280"/>
        <end position="290"/>
    </location>
</feature>
<name>A0A8I3RSA9_CANLF</name>
<feature type="compositionally biased region" description="Basic and acidic residues" evidence="12">
    <location>
        <begin position="394"/>
        <end position="408"/>
    </location>
</feature>
<evidence type="ECO:0000256" key="1">
    <source>
        <dbReference type="ARBA" id="ARBA00004123"/>
    </source>
</evidence>
<dbReference type="GO" id="GO:0005634">
    <property type="term" value="C:nucleus"/>
    <property type="evidence" value="ECO:0000318"/>
    <property type="project" value="GO_Central"/>
</dbReference>
<dbReference type="GO" id="GO:0006357">
    <property type="term" value="P:regulation of transcription by RNA polymerase II"/>
    <property type="evidence" value="ECO:0000318"/>
    <property type="project" value="GO_Central"/>
</dbReference>
<feature type="compositionally biased region" description="Low complexity" evidence="12">
    <location>
        <begin position="789"/>
        <end position="799"/>
    </location>
</feature>
<organism evidence="13 14">
    <name type="scientific">Canis lupus familiaris</name>
    <name type="common">Dog</name>
    <name type="synonym">Canis familiaris</name>
    <dbReference type="NCBI Taxonomy" id="9615"/>
    <lineage>
        <taxon>Eukaryota</taxon>
        <taxon>Metazoa</taxon>
        <taxon>Chordata</taxon>
        <taxon>Craniata</taxon>
        <taxon>Vertebrata</taxon>
        <taxon>Euteleostomi</taxon>
        <taxon>Mammalia</taxon>
        <taxon>Eutheria</taxon>
        <taxon>Laurasiatheria</taxon>
        <taxon>Carnivora</taxon>
        <taxon>Caniformia</taxon>
        <taxon>Canidae</taxon>
        <taxon>Canis</taxon>
    </lineage>
</organism>
<evidence type="ECO:0000256" key="9">
    <source>
        <dbReference type="ARBA" id="ARBA00023242"/>
    </source>
</evidence>
<dbReference type="InterPro" id="IPR009057">
    <property type="entry name" value="Homeodomain-like_sf"/>
</dbReference>
<dbReference type="GO" id="GO:0000981">
    <property type="term" value="F:DNA-binding transcription factor activity, RNA polymerase II-specific"/>
    <property type="evidence" value="ECO:0000318"/>
    <property type="project" value="GO_Central"/>
</dbReference>
<keyword evidence="8" id="KW-0804">Transcription</keyword>
<dbReference type="GO" id="GO:0005654">
    <property type="term" value="C:nucleoplasm"/>
    <property type="evidence" value="ECO:0007669"/>
    <property type="project" value="Ensembl"/>
</dbReference>
<evidence type="ECO:0000313" key="14">
    <source>
        <dbReference type="Proteomes" id="UP000805418"/>
    </source>
</evidence>
<protein>
    <submittedName>
        <fullName evidence="13">SIX homeobox 5</fullName>
    </submittedName>
</protein>
<proteinExistence type="inferred from homology"/>
<feature type="DNA-binding region" description="Homeobox" evidence="10">
    <location>
        <begin position="211"/>
        <end position="261"/>
    </location>
</feature>
<dbReference type="GO" id="GO:0005794">
    <property type="term" value="C:Golgi apparatus"/>
    <property type="evidence" value="ECO:0007669"/>
    <property type="project" value="Ensembl"/>
</dbReference>
<evidence type="ECO:0000313" key="13">
    <source>
        <dbReference type="Ensembl" id="ENSCAFP00845006810.1"/>
    </source>
</evidence>
<dbReference type="GO" id="GO:0001228">
    <property type="term" value="F:DNA-binding transcription activator activity, RNA polymerase II-specific"/>
    <property type="evidence" value="ECO:0007669"/>
    <property type="project" value="Ensembl"/>
</dbReference>
<dbReference type="PROSITE" id="PS00027">
    <property type="entry name" value="HOMEOBOX_1"/>
    <property type="match status" value="1"/>
</dbReference>
<evidence type="ECO:0000256" key="2">
    <source>
        <dbReference type="ARBA" id="ARBA00004496"/>
    </source>
</evidence>
<accession>A0A8I3RSA9</accession>
<reference evidence="13" key="2">
    <citation type="submission" date="2025-08" db="UniProtKB">
        <authorList>
            <consortium name="Ensembl"/>
        </authorList>
    </citation>
    <scope>IDENTIFICATION</scope>
    <source>
        <strain evidence="13">Boxer</strain>
    </source>
</reference>
<dbReference type="GO" id="GO:0160024">
    <property type="term" value="P:Leydig cell proliferation"/>
    <property type="evidence" value="ECO:0007669"/>
    <property type="project" value="Ensembl"/>
</dbReference>
<feature type="region of interest" description="Disordered" evidence="12">
    <location>
        <begin position="786"/>
        <end position="806"/>
    </location>
</feature>
<keyword evidence="5" id="KW-0805">Transcription regulation</keyword>
<evidence type="ECO:0000256" key="4">
    <source>
        <dbReference type="ARBA" id="ARBA00022473"/>
    </source>
</evidence>
<dbReference type="InterPro" id="IPR031701">
    <property type="entry name" value="SIX1_SD"/>
</dbReference>
<reference evidence="13" key="3">
    <citation type="submission" date="2025-09" db="UniProtKB">
        <authorList>
            <consortium name="Ensembl"/>
        </authorList>
    </citation>
    <scope>IDENTIFICATION</scope>
    <source>
        <strain evidence="13">Boxer</strain>
    </source>
</reference>
<feature type="region of interest" description="Disordered" evidence="12">
    <location>
        <begin position="362"/>
        <end position="443"/>
    </location>
</feature>
<gene>
    <name evidence="13" type="primary">SIX5</name>
</gene>
<dbReference type="PROSITE" id="PS50071">
    <property type="entry name" value="HOMEOBOX_2"/>
    <property type="match status" value="1"/>
</dbReference>
<dbReference type="SMART" id="SM00389">
    <property type="entry name" value="HOX"/>
    <property type="match status" value="1"/>
</dbReference>
<feature type="region of interest" description="Disordered" evidence="12">
    <location>
        <begin position="249"/>
        <end position="290"/>
    </location>
</feature>
<dbReference type="PANTHER" id="PTHR10390">
    <property type="entry name" value="HOMEOBOX PROTEIN SIX"/>
    <property type="match status" value="1"/>
</dbReference>
<evidence type="ECO:0000256" key="11">
    <source>
        <dbReference type="RuleBase" id="RU000682"/>
    </source>
</evidence>
<dbReference type="GO" id="GO:0005829">
    <property type="term" value="C:cytosol"/>
    <property type="evidence" value="ECO:0007669"/>
    <property type="project" value="Ensembl"/>
</dbReference>
<evidence type="ECO:0000256" key="7">
    <source>
        <dbReference type="ARBA" id="ARBA00023155"/>
    </source>
</evidence>
<feature type="compositionally biased region" description="Low complexity" evidence="12">
    <location>
        <begin position="33"/>
        <end position="62"/>
    </location>
</feature>
<keyword evidence="9 10" id="KW-0539">Nucleus</keyword>
<dbReference type="GO" id="GO:0000978">
    <property type="term" value="F:RNA polymerase II cis-regulatory region sequence-specific DNA binding"/>
    <property type="evidence" value="ECO:0000318"/>
    <property type="project" value="GO_Central"/>
</dbReference>
<sequence length="826" mass="82921">MATLPAEPSAGPAAGGEAVAAAATEEEEEEARQLLQTLQAAEGEAAAAAAAGAGAGEAAAGAEGPGSPGVPGSPPEAAAEPPTGLRFSPEQVACVCEALLQAGHAGRLSRFLGALPPAERLRGSDPVLRARALVAFQRGEYAELYRLLESRPFPAAHHAFLQDLYLRARYHEAERARGRALGAVDKYRLRKKFPLPKTIWDGEETVYCFKERSRAALKACYRGNRYPTPDEKRRLATLTGLSLTQVSNWFKNRRQRDRTGGGGGAPCKSESDGNPTTEDESSRSPEDLDRGVAPVAAEAPAQGSLFLAGAAPPAPCPASSSILVNGSFLAAGSSPAVLLNGSPVIINSLALGEASSLGPLLLAGGSGAPPPQPGAPGPGEGKTSLVLDPQTGEVRLEEAPPEAPETKEAQVAASGTPAEEAAGPLPQVVPGPPPAATFPLPPGPVPSVAAPQVVPLSPPPGYPAGLGPASPLLNLPQVVPTSQVVTLPQAVGPLQLLAAGPGSPVKVAATAGPANVHLINSGVGVTALQLPSAAAPGTSRLAGASGWVRAGASGRWAAPPWHHLSQVVAGGPGHAAPAPPARGLREASGWSPSHPTPPPAGAPQSVVVFTPTPGLPLVPTGNFLLANPVSGSPIVTGVAVQQGKIILTATFPTSMLVSQVLPPAPSLALPLKPDAAISVPEGALPVAPSPALPDVHALGPLSAQQPPQPPPGPATAAAATSLPFADSSALLPGFPAPPPEGLMLSPAAMPIWPAGLELSGGTEGLLEAEKGLGTQAPHTVLRLPDPDPEGLLLGSAAGGEADEGLEAEPKVLTQLQSVPVEDSLEL</sequence>
<feature type="region of interest" description="Disordered" evidence="12">
    <location>
        <begin position="571"/>
        <end position="603"/>
    </location>
</feature>
<evidence type="ECO:0000256" key="3">
    <source>
        <dbReference type="ARBA" id="ARBA00008161"/>
    </source>
</evidence>
<evidence type="ECO:0000256" key="8">
    <source>
        <dbReference type="ARBA" id="ARBA00023163"/>
    </source>
</evidence>
<dbReference type="GO" id="GO:0007286">
    <property type="term" value="P:spermatid development"/>
    <property type="evidence" value="ECO:0007669"/>
    <property type="project" value="Ensembl"/>
</dbReference>
<keyword evidence="7 10" id="KW-0371">Homeobox</keyword>
<dbReference type="GO" id="GO:0002088">
    <property type="term" value="P:lens development in camera-type eye"/>
    <property type="evidence" value="ECO:0007669"/>
    <property type="project" value="Ensembl"/>
</dbReference>
<dbReference type="InterPro" id="IPR017970">
    <property type="entry name" value="Homeobox_CS"/>
</dbReference>
<reference evidence="13" key="1">
    <citation type="submission" date="2020-03" db="EMBL/GenBank/DDBJ databases">
        <title>Long-read based genome assembly of a Labrador retriever dog.</title>
        <authorList>
            <person name="Eory L."/>
            <person name="Zhang W."/>
            <person name="Schoenebeck J."/>
        </authorList>
    </citation>
    <scope>NUCLEOTIDE SEQUENCE [LARGE SCALE GENOMIC DNA]</scope>
    <source>
        <strain evidence="13">Labrador retriever</strain>
    </source>
</reference>
<keyword evidence="4" id="KW-0217">Developmental protein</keyword>
<dbReference type="CDD" id="cd00086">
    <property type="entry name" value="homeodomain"/>
    <property type="match status" value="1"/>
</dbReference>
<dbReference type="InterPro" id="IPR001356">
    <property type="entry name" value="HD"/>
</dbReference>
<evidence type="ECO:0000256" key="10">
    <source>
        <dbReference type="PROSITE-ProRule" id="PRU00108"/>
    </source>
</evidence>
<dbReference type="GO" id="GO:0005667">
    <property type="term" value="C:transcription regulator complex"/>
    <property type="evidence" value="ECO:0000318"/>
    <property type="project" value="GO_Central"/>
</dbReference>
<keyword evidence="14" id="KW-1185">Reference proteome</keyword>
<dbReference type="SUPFAM" id="SSF46689">
    <property type="entry name" value="Homeodomain-like"/>
    <property type="match status" value="1"/>
</dbReference>
<comment type="subcellular location">
    <subcellularLocation>
        <location evidence="2">Cytoplasm</location>
    </subcellularLocation>
    <subcellularLocation>
        <location evidence="1 10 11">Nucleus</location>
    </subcellularLocation>
</comment>
<dbReference type="Ensembl" id="ENSCAFT00845008631.1">
    <property type="protein sequence ID" value="ENSCAFP00845006810.1"/>
    <property type="gene ID" value="ENSCAFG00845004815.1"/>
</dbReference>
<evidence type="ECO:0000256" key="6">
    <source>
        <dbReference type="ARBA" id="ARBA00023125"/>
    </source>
</evidence>
<evidence type="ECO:0000256" key="12">
    <source>
        <dbReference type="SAM" id="MobiDB-lite"/>
    </source>
</evidence>
<evidence type="ECO:0000256" key="5">
    <source>
        <dbReference type="ARBA" id="ARBA00023015"/>
    </source>
</evidence>
<feature type="region of interest" description="Disordered" evidence="12">
    <location>
        <begin position="695"/>
        <end position="718"/>
    </location>
</feature>
<feature type="compositionally biased region" description="Pro residues" evidence="12">
    <location>
        <begin position="427"/>
        <end position="443"/>
    </location>
</feature>
<dbReference type="GO" id="GO:0045892">
    <property type="term" value="P:negative regulation of DNA-templated transcription"/>
    <property type="evidence" value="ECO:0007669"/>
    <property type="project" value="Ensembl"/>
</dbReference>
<dbReference type="Proteomes" id="UP000805418">
    <property type="component" value="Chromosome 1"/>
</dbReference>
<dbReference type="FunFam" id="1.10.10.60:FF:000085">
    <property type="entry name" value="SIX homeobox 5"/>
    <property type="match status" value="1"/>
</dbReference>
<dbReference type="PANTHER" id="PTHR10390:SF40">
    <property type="entry name" value="HOMEOBOX PROTEIN SIX5"/>
    <property type="match status" value="1"/>
</dbReference>
<dbReference type="Pfam" id="PF00046">
    <property type="entry name" value="Homeodomain"/>
    <property type="match status" value="1"/>
</dbReference>
<dbReference type="OrthoDB" id="6159439at2759"/>
<keyword evidence="6 10" id="KW-0238">DNA-binding</keyword>